<evidence type="ECO:0000256" key="5">
    <source>
        <dbReference type="RuleBase" id="RU004168"/>
    </source>
</evidence>
<dbReference type="PANTHER" id="PTHR47268">
    <property type="entry name" value="ACYLPHOSPHATASE"/>
    <property type="match status" value="1"/>
</dbReference>
<evidence type="ECO:0000313" key="7">
    <source>
        <dbReference type="EMBL" id="QDS94896.1"/>
    </source>
</evidence>
<accession>A0A517MJ27</accession>
<reference evidence="7 8" key="1">
    <citation type="submission" date="2019-02" db="EMBL/GenBank/DDBJ databases">
        <title>Deep-cultivation of Planctomycetes and their phenomic and genomic characterization uncovers novel biology.</title>
        <authorList>
            <person name="Wiegand S."/>
            <person name="Jogler M."/>
            <person name="Boedeker C."/>
            <person name="Pinto D."/>
            <person name="Vollmers J."/>
            <person name="Rivas-Marin E."/>
            <person name="Kohn T."/>
            <person name="Peeters S.H."/>
            <person name="Heuer A."/>
            <person name="Rast P."/>
            <person name="Oberbeckmann S."/>
            <person name="Bunk B."/>
            <person name="Jeske O."/>
            <person name="Meyerdierks A."/>
            <person name="Storesund J.E."/>
            <person name="Kallscheuer N."/>
            <person name="Luecker S."/>
            <person name="Lage O.M."/>
            <person name="Pohl T."/>
            <person name="Merkel B.J."/>
            <person name="Hornburger P."/>
            <person name="Mueller R.-W."/>
            <person name="Bruemmer F."/>
            <person name="Labrenz M."/>
            <person name="Spormann A.M."/>
            <person name="Op den Camp H."/>
            <person name="Overmann J."/>
            <person name="Amann R."/>
            <person name="Jetten M.S.M."/>
            <person name="Mascher T."/>
            <person name="Medema M.H."/>
            <person name="Devos D.P."/>
            <person name="Kaster A.-K."/>
            <person name="Ovreas L."/>
            <person name="Rohde M."/>
            <person name="Galperin M.Y."/>
            <person name="Jogler C."/>
        </authorList>
    </citation>
    <scope>NUCLEOTIDE SEQUENCE [LARGE SCALE GENOMIC DNA]</scope>
    <source>
        <strain evidence="7 8">FF011L</strain>
    </source>
</reference>
<dbReference type="GO" id="GO:0003998">
    <property type="term" value="F:acylphosphatase activity"/>
    <property type="evidence" value="ECO:0007669"/>
    <property type="project" value="UniProtKB-EC"/>
</dbReference>
<evidence type="ECO:0000259" key="6">
    <source>
        <dbReference type="PROSITE" id="PS51160"/>
    </source>
</evidence>
<dbReference type="AlphaFoldDB" id="A0A517MJ27"/>
<dbReference type="KEGG" id="rml:FF011L_36790"/>
<evidence type="ECO:0000256" key="2">
    <source>
        <dbReference type="ARBA" id="ARBA00012150"/>
    </source>
</evidence>
<dbReference type="PANTHER" id="PTHR47268:SF4">
    <property type="entry name" value="ACYLPHOSPHATASE"/>
    <property type="match status" value="1"/>
</dbReference>
<dbReference type="InterPro" id="IPR001792">
    <property type="entry name" value="Acylphosphatase-like_dom"/>
</dbReference>
<dbReference type="Pfam" id="PF00708">
    <property type="entry name" value="Acylphosphatase"/>
    <property type="match status" value="1"/>
</dbReference>
<dbReference type="EMBL" id="CP036262">
    <property type="protein sequence ID" value="QDS94896.1"/>
    <property type="molecule type" value="Genomic_DNA"/>
</dbReference>
<feature type="active site" evidence="4">
    <location>
        <position position="51"/>
    </location>
</feature>
<organism evidence="7 8">
    <name type="scientific">Roseimaritima multifibrata</name>
    <dbReference type="NCBI Taxonomy" id="1930274"/>
    <lineage>
        <taxon>Bacteria</taxon>
        <taxon>Pseudomonadati</taxon>
        <taxon>Planctomycetota</taxon>
        <taxon>Planctomycetia</taxon>
        <taxon>Pirellulales</taxon>
        <taxon>Pirellulaceae</taxon>
        <taxon>Roseimaritima</taxon>
    </lineage>
</organism>
<dbReference type="EC" id="3.6.1.7" evidence="2 4"/>
<dbReference type="Proteomes" id="UP000320672">
    <property type="component" value="Chromosome"/>
</dbReference>
<sequence length="103" mass="11436">MGTLEPHPIRVPMPDSIRTKAIFHGTVQGVGFRAITRHQAGSFQVTGTVRNLPDGTVELIAEGSPDQVQRFIASVEEALRHRIEFVDRCDSQATDEFTTFQIT</sequence>
<proteinExistence type="inferred from homology"/>
<evidence type="ECO:0000256" key="1">
    <source>
        <dbReference type="ARBA" id="ARBA00005614"/>
    </source>
</evidence>
<gene>
    <name evidence="7" type="primary">acyP</name>
    <name evidence="7" type="ORF">FF011L_36790</name>
</gene>
<feature type="domain" description="Acylphosphatase-like" evidence="6">
    <location>
        <begin position="18"/>
        <end position="103"/>
    </location>
</feature>
<comment type="catalytic activity">
    <reaction evidence="3 4">
        <text>an acyl phosphate + H2O = a carboxylate + phosphate + H(+)</text>
        <dbReference type="Rhea" id="RHEA:14965"/>
        <dbReference type="ChEBI" id="CHEBI:15377"/>
        <dbReference type="ChEBI" id="CHEBI:15378"/>
        <dbReference type="ChEBI" id="CHEBI:29067"/>
        <dbReference type="ChEBI" id="CHEBI:43474"/>
        <dbReference type="ChEBI" id="CHEBI:59918"/>
        <dbReference type="EC" id="3.6.1.7"/>
    </reaction>
</comment>
<evidence type="ECO:0000256" key="4">
    <source>
        <dbReference type="PROSITE-ProRule" id="PRU00520"/>
    </source>
</evidence>
<dbReference type="InterPro" id="IPR020456">
    <property type="entry name" value="Acylphosphatase"/>
</dbReference>
<dbReference type="SUPFAM" id="SSF54975">
    <property type="entry name" value="Acylphosphatase/BLUF domain-like"/>
    <property type="match status" value="1"/>
</dbReference>
<dbReference type="Gene3D" id="3.30.70.100">
    <property type="match status" value="1"/>
</dbReference>
<evidence type="ECO:0000256" key="3">
    <source>
        <dbReference type="ARBA" id="ARBA00047645"/>
    </source>
</evidence>
<protein>
    <recommendedName>
        <fullName evidence="2 4">acylphosphatase</fullName>
        <ecNumber evidence="2 4">3.6.1.7</ecNumber>
    </recommendedName>
</protein>
<keyword evidence="8" id="KW-1185">Reference proteome</keyword>
<dbReference type="InterPro" id="IPR036046">
    <property type="entry name" value="Acylphosphatase-like_dom_sf"/>
</dbReference>
<name>A0A517MJ27_9BACT</name>
<dbReference type="PROSITE" id="PS51160">
    <property type="entry name" value="ACYLPHOSPHATASE_3"/>
    <property type="match status" value="1"/>
</dbReference>
<feature type="active site" evidence="4">
    <location>
        <position position="33"/>
    </location>
</feature>
<evidence type="ECO:0000313" key="8">
    <source>
        <dbReference type="Proteomes" id="UP000320672"/>
    </source>
</evidence>
<keyword evidence="4 7" id="KW-0378">Hydrolase</keyword>
<comment type="similarity">
    <text evidence="1 5">Belongs to the acylphosphatase family.</text>
</comment>